<evidence type="ECO:0000313" key="1">
    <source>
        <dbReference type="Proteomes" id="UP000079169"/>
    </source>
</evidence>
<dbReference type="Gene3D" id="2.20.100.10">
    <property type="entry name" value="Thrombospondin type-1 (TSP1) repeat"/>
    <property type="match status" value="1"/>
</dbReference>
<dbReference type="SUPFAM" id="SSF82895">
    <property type="entry name" value="TSP-1 type 1 repeat"/>
    <property type="match status" value="1"/>
</dbReference>
<dbReference type="PROSITE" id="PS50092">
    <property type="entry name" value="TSP1"/>
    <property type="match status" value="1"/>
</dbReference>
<dbReference type="PaxDb" id="121845-A0A1S3DJR8"/>
<dbReference type="AlphaFoldDB" id="A0A1S3DJR8"/>
<dbReference type="STRING" id="121845.A0A1S3DJR8"/>
<dbReference type="SMART" id="SM00209">
    <property type="entry name" value="TSP1"/>
    <property type="match status" value="1"/>
</dbReference>
<protein>
    <submittedName>
        <fullName evidence="2">Netrin receptor UNC5D-like</fullName>
    </submittedName>
</protein>
<dbReference type="InterPro" id="IPR036383">
    <property type="entry name" value="TSP1_rpt_sf"/>
</dbReference>
<dbReference type="InterPro" id="IPR000884">
    <property type="entry name" value="TSP1_rpt"/>
</dbReference>
<dbReference type="InterPro" id="IPR038877">
    <property type="entry name" value="THSD1"/>
</dbReference>
<evidence type="ECO:0000313" key="2">
    <source>
        <dbReference type="RefSeq" id="XP_008483355.1"/>
    </source>
</evidence>
<proteinExistence type="predicted"/>
<organism evidence="1 2">
    <name type="scientific">Diaphorina citri</name>
    <name type="common">Asian citrus psyllid</name>
    <dbReference type="NCBI Taxonomy" id="121845"/>
    <lineage>
        <taxon>Eukaryota</taxon>
        <taxon>Metazoa</taxon>
        <taxon>Ecdysozoa</taxon>
        <taxon>Arthropoda</taxon>
        <taxon>Hexapoda</taxon>
        <taxon>Insecta</taxon>
        <taxon>Pterygota</taxon>
        <taxon>Neoptera</taxon>
        <taxon>Paraneoptera</taxon>
        <taxon>Hemiptera</taxon>
        <taxon>Sternorrhyncha</taxon>
        <taxon>Psylloidea</taxon>
        <taxon>Psyllidae</taxon>
        <taxon>Diaphorininae</taxon>
        <taxon>Diaphorina</taxon>
    </lineage>
</organism>
<name>A0A1S3DJR8_DIACI</name>
<keyword evidence="1" id="KW-1185">Reference proteome</keyword>
<dbReference type="PANTHER" id="PTHR16311:SF3">
    <property type="entry name" value="THROMBOSPONDIN TYPE-1 DOMAIN-CONTAINING PROTEIN 1"/>
    <property type="match status" value="1"/>
</dbReference>
<reference evidence="2" key="1">
    <citation type="submission" date="2025-08" db="UniProtKB">
        <authorList>
            <consortium name="RefSeq"/>
        </authorList>
    </citation>
    <scope>IDENTIFICATION</scope>
</reference>
<accession>A0A1S3DJR8</accession>
<gene>
    <name evidence="2" type="primary">LOC103520039</name>
</gene>
<dbReference type="Proteomes" id="UP000079169">
    <property type="component" value="Unplaced"/>
</dbReference>
<dbReference type="PANTHER" id="PTHR16311">
    <property type="entry name" value="THROMBOSPONDIN TYPE I DOMAIN-CONTAINING 1"/>
    <property type="match status" value="1"/>
</dbReference>
<dbReference type="RefSeq" id="XP_008483355.1">
    <property type="nucleotide sequence ID" value="XM_008485133.2"/>
</dbReference>
<dbReference type="GeneID" id="103520039"/>
<dbReference type="KEGG" id="dci:103520039"/>
<dbReference type="GO" id="GO:0071944">
    <property type="term" value="C:cell periphery"/>
    <property type="evidence" value="ECO:0007669"/>
    <property type="project" value="TreeGrafter"/>
</dbReference>
<dbReference type="Pfam" id="PF00090">
    <property type="entry name" value="TSP_1"/>
    <property type="match status" value="1"/>
</dbReference>
<sequence>MSLLQPNSAKILPVKHFVHLASKTNIILCSVPYRYDNLAHLTTNIFETNQWSKCSSNCIDGRRNRYRFCDSPPPQYGTKFCEGKFLESERCGNETGWKCQLFQWNNEPIDKLIPAELPEVKEEIGSGCRCGCIVHLGVAKPRRMLATSTQSCPGPKPTLWLIKVKPSTHIM</sequence>